<dbReference type="Proteomes" id="UP001500021">
    <property type="component" value="Unassembled WGS sequence"/>
</dbReference>
<accession>A0ABP3WEL9</accession>
<keyword evidence="3" id="KW-1185">Reference proteome</keyword>
<sequence>MIKHSTTHKQISKVLLALLLLLTLVLFSIKSVYAQQLTTINVKENTATLIEEAPKEPLKNLAKVLQQKPLTLVGSAKFSVLFWDIYHSHLYTPSGEYLVKSNNNGMTEKSPSLLFEIQYLRDITKQDLITRTIEQWQHLAITAEQYNKFIPVLEAIWPDIKTDDSLALLIDNNLSHFYFNGNHIGTISHASFGPLFTAIWLDPNTSQPKLRAKLIGENK</sequence>
<organism evidence="2 3">
    <name type="scientific">Colwellia asteriadis</name>
    <dbReference type="NCBI Taxonomy" id="517723"/>
    <lineage>
        <taxon>Bacteria</taxon>
        <taxon>Pseudomonadati</taxon>
        <taxon>Pseudomonadota</taxon>
        <taxon>Gammaproteobacteria</taxon>
        <taxon>Alteromonadales</taxon>
        <taxon>Colwelliaceae</taxon>
        <taxon>Colwellia</taxon>
    </lineage>
</organism>
<dbReference type="Pfam" id="PF16036">
    <property type="entry name" value="Chalcone_3"/>
    <property type="match status" value="1"/>
</dbReference>
<dbReference type="EMBL" id="BAAAFA010000002">
    <property type="protein sequence ID" value="GAA0813689.1"/>
    <property type="molecule type" value="Genomic_DNA"/>
</dbReference>
<reference evidence="3" key="1">
    <citation type="journal article" date="2019" name="Int. J. Syst. Evol. Microbiol.">
        <title>The Global Catalogue of Microorganisms (GCM) 10K type strain sequencing project: providing services to taxonomists for standard genome sequencing and annotation.</title>
        <authorList>
            <consortium name="The Broad Institute Genomics Platform"/>
            <consortium name="The Broad Institute Genome Sequencing Center for Infectious Disease"/>
            <person name="Wu L."/>
            <person name="Ma J."/>
        </authorList>
    </citation>
    <scope>NUCLEOTIDE SEQUENCE [LARGE SCALE GENOMIC DNA]</scope>
    <source>
        <strain evidence="3">JCM 15608</strain>
    </source>
</reference>
<proteinExistence type="predicted"/>
<dbReference type="InterPro" id="IPR016087">
    <property type="entry name" value="Chalcone_isomerase"/>
</dbReference>
<gene>
    <name evidence="2" type="ORF">GCM10009111_09470</name>
</gene>
<name>A0ABP3WEL9_9GAMM</name>
<protein>
    <recommendedName>
        <fullName evidence="1">Chalcone isomerase domain-containing protein</fullName>
    </recommendedName>
</protein>
<feature type="domain" description="Chalcone isomerase" evidence="1">
    <location>
        <begin position="65"/>
        <end position="216"/>
    </location>
</feature>
<dbReference type="RefSeq" id="WP_343815574.1">
    <property type="nucleotide sequence ID" value="NZ_BAAAFA010000002.1"/>
</dbReference>
<evidence type="ECO:0000259" key="1">
    <source>
        <dbReference type="Pfam" id="PF16036"/>
    </source>
</evidence>
<evidence type="ECO:0000313" key="2">
    <source>
        <dbReference type="EMBL" id="GAA0813689.1"/>
    </source>
</evidence>
<evidence type="ECO:0000313" key="3">
    <source>
        <dbReference type="Proteomes" id="UP001500021"/>
    </source>
</evidence>
<comment type="caution">
    <text evidence="2">The sequence shown here is derived from an EMBL/GenBank/DDBJ whole genome shotgun (WGS) entry which is preliminary data.</text>
</comment>